<organism evidence="1 2">
    <name type="scientific">Agaribacter marinus</name>
    <dbReference type="NCBI Taxonomy" id="1431249"/>
    <lineage>
        <taxon>Bacteria</taxon>
        <taxon>Pseudomonadati</taxon>
        <taxon>Pseudomonadota</taxon>
        <taxon>Gammaproteobacteria</taxon>
        <taxon>Alteromonadales</taxon>
        <taxon>Alteromonadaceae</taxon>
        <taxon>Agaribacter</taxon>
    </lineage>
</organism>
<proteinExistence type="predicted"/>
<dbReference type="Proteomes" id="UP001156601">
    <property type="component" value="Unassembled WGS sequence"/>
</dbReference>
<evidence type="ECO:0000313" key="2">
    <source>
        <dbReference type="Proteomes" id="UP001156601"/>
    </source>
</evidence>
<dbReference type="AlphaFoldDB" id="A0AA37T532"/>
<reference evidence="1" key="1">
    <citation type="journal article" date="2014" name="Int. J. Syst. Evol. Microbiol.">
        <title>Complete genome sequence of Corynebacterium casei LMG S-19264T (=DSM 44701T), isolated from a smear-ripened cheese.</title>
        <authorList>
            <consortium name="US DOE Joint Genome Institute (JGI-PGF)"/>
            <person name="Walter F."/>
            <person name="Albersmeier A."/>
            <person name="Kalinowski J."/>
            <person name="Ruckert C."/>
        </authorList>
    </citation>
    <scope>NUCLEOTIDE SEQUENCE</scope>
    <source>
        <strain evidence="1">NBRC 110023</strain>
    </source>
</reference>
<reference evidence="1" key="2">
    <citation type="submission" date="2023-01" db="EMBL/GenBank/DDBJ databases">
        <title>Draft genome sequence of Agaribacter marinus strain NBRC 110023.</title>
        <authorList>
            <person name="Sun Q."/>
            <person name="Mori K."/>
        </authorList>
    </citation>
    <scope>NUCLEOTIDE SEQUENCE</scope>
    <source>
        <strain evidence="1">NBRC 110023</strain>
    </source>
</reference>
<dbReference type="Gene3D" id="3.10.129.10">
    <property type="entry name" value="Hotdog Thioesterase"/>
    <property type="match status" value="1"/>
</dbReference>
<protein>
    <submittedName>
        <fullName evidence="1">Uncharacterized protein</fullName>
    </submittedName>
</protein>
<keyword evidence="2" id="KW-1185">Reference proteome</keyword>
<dbReference type="EMBL" id="BSOT01000006">
    <property type="protein sequence ID" value="GLR71530.1"/>
    <property type="molecule type" value="Genomic_DNA"/>
</dbReference>
<accession>A0AA37T532</accession>
<evidence type="ECO:0000313" key="1">
    <source>
        <dbReference type="EMBL" id="GLR71530.1"/>
    </source>
</evidence>
<dbReference type="SUPFAM" id="SSF54637">
    <property type="entry name" value="Thioesterase/thiol ester dehydrase-isomerase"/>
    <property type="match status" value="1"/>
</dbReference>
<sequence length="287" mass="32764">MFELSQLHIDMARNATDDFNLFHDRHRWSWIKDNPFHGPIALGFQLGMFIESELKKQNLEAPEANYRFSTYEFNFANPAKVGDKLTLDIKPPRMSEKEQGELLSQRLCLKVNGKPGLIGFHRKSNFATISNDFGEVNPDHLTNFTDKSFTDDGFFLKRKWMIVGNAKNFLLSAFADQTMFIDEFADKVSFPNMYPLSLISSALLERAKAKHYDLIGNPLIYVSQHLCIDNQQVQNLRSNDCLQMLVKETSEDASDIVTLQCSGWVKQTAPMFAAELKLTPLQSILAK</sequence>
<comment type="caution">
    <text evidence="1">The sequence shown here is derived from an EMBL/GenBank/DDBJ whole genome shotgun (WGS) entry which is preliminary data.</text>
</comment>
<gene>
    <name evidence="1" type="ORF">GCM10007852_24380</name>
</gene>
<name>A0AA37T532_9ALTE</name>
<dbReference type="InterPro" id="IPR029069">
    <property type="entry name" value="HotDog_dom_sf"/>
</dbReference>
<dbReference type="RefSeq" id="WP_284217885.1">
    <property type="nucleotide sequence ID" value="NZ_BSOT01000006.1"/>
</dbReference>